<dbReference type="GO" id="GO:0003676">
    <property type="term" value="F:nucleic acid binding"/>
    <property type="evidence" value="ECO:0007669"/>
    <property type="project" value="InterPro"/>
</dbReference>
<sequence length="117" mass="13056">MKPKTEGKELSLRPRVWKGDDVGRSHNRSRTAVVHVPASVHGTNYVTTALQPRVAPFMQNHPGYVLHQDNAPAHRARETQAYLAEEQIGDTHPWPAESPDMNVIEHVGTFSAVTSKR</sequence>
<keyword evidence="3" id="KW-1185">Reference proteome</keyword>
<dbReference type="InterPro" id="IPR036397">
    <property type="entry name" value="RNaseH_sf"/>
</dbReference>
<proteinExistence type="predicted"/>
<feature type="compositionally biased region" description="Basic and acidic residues" evidence="1">
    <location>
        <begin position="1"/>
        <end position="24"/>
    </location>
</feature>
<dbReference type="Gene3D" id="3.30.420.10">
    <property type="entry name" value="Ribonuclease H-like superfamily/Ribonuclease H"/>
    <property type="match status" value="1"/>
</dbReference>
<evidence type="ECO:0000313" key="3">
    <source>
        <dbReference type="Proteomes" id="UP000735302"/>
    </source>
</evidence>
<feature type="region of interest" description="Disordered" evidence="1">
    <location>
        <begin position="1"/>
        <end position="29"/>
    </location>
</feature>
<reference evidence="2 3" key="1">
    <citation type="journal article" date="2021" name="Elife">
        <title>Chloroplast acquisition without the gene transfer in kleptoplastic sea slugs, Plakobranchus ocellatus.</title>
        <authorList>
            <person name="Maeda T."/>
            <person name="Takahashi S."/>
            <person name="Yoshida T."/>
            <person name="Shimamura S."/>
            <person name="Takaki Y."/>
            <person name="Nagai Y."/>
            <person name="Toyoda A."/>
            <person name="Suzuki Y."/>
            <person name="Arimoto A."/>
            <person name="Ishii H."/>
            <person name="Satoh N."/>
            <person name="Nishiyama T."/>
            <person name="Hasebe M."/>
            <person name="Maruyama T."/>
            <person name="Minagawa J."/>
            <person name="Obokata J."/>
            <person name="Shigenobu S."/>
        </authorList>
    </citation>
    <scope>NUCLEOTIDE SEQUENCE [LARGE SCALE GENOMIC DNA]</scope>
</reference>
<evidence type="ECO:0000256" key="1">
    <source>
        <dbReference type="SAM" id="MobiDB-lite"/>
    </source>
</evidence>
<accession>A0AAV4DN52</accession>
<dbReference type="EMBL" id="BLXT01008064">
    <property type="protein sequence ID" value="GFO45532.1"/>
    <property type="molecule type" value="Genomic_DNA"/>
</dbReference>
<gene>
    <name evidence="2" type="ORF">PoB_007203700</name>
</gene>
<comment type="caution">
    <text evidence="2">The sequence shown here is derived from an EMBL/GenBank/DDBJ whole genome shotgun (WGS) entry which is preliminary data.</text>
</comment>
<evidence type="ECO:0000313" key="2">
    <source>
        <dbReference type="EMBL" id="GFO45532.1"/>
    </source>
</evidence>
<protein>
    <submittedName>
        <fullName evidence="2">Transposable element tcb1 transposase</fullName>
    </submittedName>
</protein>
<dbReference type="AlphaFoldDB" id="A0AAV4DN52"/>
<name>A0AAV4DN52_9GAST</name>
<dbReference type="Proteomes" id="UP000735302">
    <property type="component" value="Unassembled WGS sequence"/>
</dbReference>
<organism evidence="2 3">
    <name type="scientific">Plakobranchus ocellatus</name>
    <dbReference type="NCBI Taxonomy" id="259542"/>
    <lineage>
        <taxon>Eukaryota</taxon>
        <taxon>Metazoa</taxon>
        <taxon>Spiralia</taxon>
        <taxon>Lophotrochozoa</taxon>
        <taxon>Mollusca</taxon>
        <taxon>Gastropoda</taxon>
        <taxon>Heterobranchia</taxon>
        <taxon>Euthyneura</taxon>
        <taxon>Panpulmonata</taxon>
        <taxon>Sacoglossa</taxon>
        <taxon>Placobranchoidea</taxon>
        <taxon>Plakobranchidae</taxon>
        <taxon>Plakobranchus</taxon>
    </lineage>
</organism>